<accession>A0AAE1ULL3</accession>
<name>A0AAE1ULL3_9EUCA</name>
<protein>
    <submittedName>
        <fullName evidence="1">Uncharacterized protein</fullName>
    </submittedName>
</protein>
<dbReference type="Proteomes" id="UP001292094">
    <property type="component" value="Unassembled WGS sequence"/>
</dbReference>
<organism evidence="1 2">
    <name type="scientific">Petrolisthes manimaculis</name>
    <dbReference type="NCBI Taxonomy" id="1843537"/>
    <lineage>
        <taxon>Eukaryota</taxon>
        <taxon>Metazoa</taxon>
        <taxon>Ecdysozoa</taxon>
        <taxon>Arthropoda</taxon>
        <taxon>Crustacea</taxon>
        <taxon>Multicrustacea</taxon>
        <taxon>Malacostraca</taxon>
        <taxon>Eumalacostraca</taxon>
        <taxon>Eucarida</taxon>
        <taxon>Decapoda</taxon>
        <taxon>Pleocyemata</taxon>
        <taxon>Anomura</taxon>
        <taxon>Galatheoidea</taxon>
        <taxon>Porcellanidae</taxon>
        <taxon>Petrolisthes</taxon>
    </lineage>
</organism>
<comment type="caution">
    <text evidence="1">The sequence shown here is derived from an EMBL/GenBank/DDBJ whole genome shotgun (WGS) entry which is preliminary data.</text>
</comment>
<dbReference type="EMBL" id="JAWZYT010000304">
    <property type="protein sequence ID" value="KAK4325011.1"/>
    <property type="molecule type" value="Genomic_DNA"/>
</dbReference>
<reference evidence="1" key="1">
    <citation type="submission" date="2023-11" db="EMBL/GenBank/DDBJ databases">
        <title>Genome assemblies of two species of porcelain crab, Petrolisthes cinctipes and Petrolisthes manimaculis (Anomura: Porcellanidae).</title>
        <authorList>
            <person name="Angst P."/>
        </authorList>
    </citation>
    <scope>NUCLEOTIDE SEQUENCE</scope>
    <source>
        <strain evidence="1">PB745_02</strain>
        <tissue evidence="1">Gill</tissue>
    </source>
</reference>
<gene>
    <name evidence="1" type="ORF">Pmani_004393</name>
</gene>
<sequence length="171" mass="19652">MQEIENENTVQIHPDLREHMDMVLKVDKKTNPMKEPRVSKEDVKKALHKLKNNKAAGPDSIKPELYKALTRNDTCLTSLTLCFNKILETGTIPKEWKNSKTILGAPKYTPAAALRGEIGSSEMTTRIIGGQLQYIKYIEGDQKGDNELLRRVLYERKQFKKDYWIETAKSM</sequence>
<evidence type="ECO:0000313" key="1">
    <source>
        <dbReference type="EMBL" id="KAK4325011.1"/>
    </source>
</evidence>
<dbReference type="AlphaFoldDB" id="A0AAE1ULL3"/>
<evidence type="ECO:0000313" key="2">
    <source>
        <dbReference type="Proteomes" id="UP001292094"/>
    </source>
</evidence>
<proteinExistence type="predicted"/>
<keyword evidence="2" id="KW-1185">Reference proteome</keyword>